<reference evidence="3" key="3">
    <citation type="submission" date="2011-03" db="EMBL/GenBank/DDBJ databases">
        <title>Annotation of Magnaporthe poae ATCC 64411.</title>
        <authorList>
            <person name="Ma L.-J."/>
            <person name="Dead R."/>
            <person name="Young S.K."/>
            <person name="Zeng Q."/>
            <person name="Gargeya S."/>
            <person name="Fitzgerald M."/>
            <person name="Haas B."/>
            <person name="Abouelleil A."/>
            <person name="Alvarado L."/>
            <person name="Arachchi H.M."/>
            <person name="Berlin A."/>
            <person name="Brown A."/>
            <person name="Chapman S.B."/>
            <person name="Chen Z."/>
            <person name="Dunbar C."/>
            <person name="Freedman E."/>
            <person name="Gearin G."/>
            <person name="Gellesch M."/>
            <person name="Goldberg J."/>
            <person name="Griggs A."/>
            <person name="Gujja S."/>
            <person name="Heiman D."/>
            <person name="Howarth C."/>
            <person name="Larson L."/>
            <person name="Lui A."/>
            <person name="MacDonald P.J.P."/>
            <person name="Mehta T."/>
            <person name="Montmayeur A."/>
            <person name="Murphy C."/>
            <person name="Neiman D."/>
            <person name="Pearson M."/>
            <person name="Priest M."/>
            <person name="Roberts A."/>
            <person name="Saif S."/>
            <person name="Shea T."/>
            <person name="Shenoy N."/>
            <person name="Sisk P."/>
            <person name="Stolte C."/>
            <person name="Sykes S."/>
            <person name="Yandava C."/>
            <person name="Wortman J."/>
            <person name="Nusbaum C."/>
            <person name="Birren B."/>
        </authorList>
    </citation>
    <scope>NUCLEOTIDE SEQUENCE</scope>
    <source>
        <strain evidence="3">ATCC 64411</strain>
    </source>
</reference>
<keyword evidence="2" id="KW-0812">Transmembrane</keyword>
<reference evidence="4" key="5">
    <citation type="submission" date="2015-06" db="UniProtKB">
        <authorList>
            <consortium name="EnsemblFungi"/>
        </authorList>
    </citation>
    <scope>IDENTIFICATION</scope>
    <source>
        <strain evidence="4">ATCC 64411</strain>
    </source>
</reference>
<feature type="compositionally biased region" description="Basic and acidic residues" evidence="1">
    <location>
        <begin position="397"/>
        <end position="416"/>
    </location>
</feature>
<sequence length="428" mass="47279">MSQVPAGTVAGVMLYCCLAFAASSLMIWLTWTHRERTSYIAMLSYFATLSIAASLVQQTHDVVRYRSLVKEQFENRKLHPGNPEIAIANGSVGVSLALYYIQYYCYSVEAMCVMFFAAHLAQTTIASRRWSKLLRRIDSDGGKVFAVLFPLTTILLLRIPQVQSSFVVFILLADLPLSYVRSRRRFLHWTPNGGGGGGGGSAGAESSLESGVATTTTQTGSRKKSGRKQRGIWDRWLMVRFTVAFVALGAFEVTNTLFQIMAVTNAAADLAATEPDLSAERARRTWIFFMPGVTPGLFIFIVFGTTAPLRRYMWETFVPRRWRRGGKREDEEANVATAAAERVQTKSRAHVARPPDDEDDVGPPPPPKDDVVVVAKGAGSGSASEMEMHVYGQRAGRPKDGATRAPRAGEVERPDSDEWPMLPIMRND</sequence>
<dbReference type="VEuPathDB" id="FungiDB:MAPG_09147"/>
<proteinExistence type="predicted"/>
<dbReference type="EnsemblFungi" id="MAPG_09147T0">
    <property type="protein sequence ID" value="MAPG_09147T0"/>
    <property type="gene ID" value="MAPG_09147"/>
</dbReference>
<feature type="transmembrane region" description="Helical" evidence="2">
    <location>
        <begin position="142"/>
        <end position="159"/>
    </location>
</feature>
<dbReference type="OMA" id="FQIMAVT"/>
<reference evidence="3" key="1">
    <citation type="submission" date="2010-05" db="EMBL/GenBank/DDBJ databases">
        <title>The Genome Sequence of Magnaporthe poae strain ATCC 64411.</title>
        <authorList>
            <consortium name="The Broad Institute Genome Sequencing Platform"/>
            <consortium name="Broad Institute Genome Sequencing Center for Infectious Disease"/>
            <person name="Ma L.-J."/>
            <person name="Dead R."/>
            <person name="Young S."/>
            <person name="Zeng Q."/>
            <person name="Koehrsen M."/>
            <person name="Alvarado L."/>
            <person name="Berlin A."/>
            <person name="Chapman S.B."/>
            <person name="Chen Z."/>
            <person name="Freedman E."/>
            <person name="Gellesch M."/>
            <person name="Goldberg J."/>
            <person name="Griggs A."/>
            <person name="Gujja S."/>
            <person name="Heilman E.R."/>
            <person name="Heiman D."/>
            <person name="Hepburn T."/>
            <person name="Howarth C."/>
            <person name="Jen D."/>
            <person name="Larson L."/>
            <person name="Mehta T."/>
            <person name="Neiman D."/>
            <person name="Pearson M."/>
            <person name="Roberts A."/>
            <person name="Saif S."/>
            <person name="Shea T."/>
            <person name="Shenoy N."/>
            <person name="Sisk P."/>
            <person name="Stolte C."/>
            <person name="Sykes S."/>
            <person name="Walk T."/>
            <person name="White J."/>
            <person name="Yandava C."/>
            <person name="Haas B."/>
            <person name="Nusbaum C."/>
            <person name="Birren B."/>
        </authorList>
    </citation>
    <scope>NUCLEOTIDE SEQUENCE</scope>
    <source>
        <strain evidence="3">ATCC 64411</strain>
    </source>
</reference>
<reference evidence="5" key="2">
    <citation type="submission" date="2010-05" db="EMBL/GenBank/DDBJ databases">
        <title>The genome sequence of Magnaporthe poae strain ATCC 64411.</title>
        <authorList>
            <person name="Ma L.-J."/>
            <person name="Dead R."/>
            <person name="Young S."/>
            <person name="Zeng Q."/>
            <person name="Koehrsen M."/>
            <person name="Alvarado L."/>
            <person name="Berlin A."/>
            <person name="Chapman S.B."/>
            <person name="Chen Z."/>
            <person name="Freedman E."/>
            <person name="Gellesch M."/>
            <person name="Goldberg J."/>
            <person name="Griggs A."/>
            <person name="Gujja S."/>
            <person name="Heilman E.R."/>
            <person name="Heiman D."/>
            <person name="Hepburn T."/>
            <person name="Howarth C."/>
            <person name="Jen D."/>
            <person name="Larson L."/>
            <person name="Mehta T."/>
            <person name="Neiman D."/>
            <person name="Pearson M."/>
            <person name="Roberts A."/>
            <person name="Saif S."/>
            <person name="Shea T."/>
            <person name="Shenoy N."/>
            <person name="Sisk P."/>
            <person name="Stolte C."/>
            <person name="Sykes S."/>
            <person name="Walk T."/>
            <person name="White J."/>
            <person name="Yandava C."/>
            <person name="Haas B."/>
            <person name="Nusbaum C."/>
            <person name="Birren B."/>
        </authorList>
    </citation>
    <scope>NUCLEOTIDE SEQUENCE [LARGE SCALE GENOMIC DNA]</scope>
    <source>
        <strain evidence="5">ATCC 64411 / 73-15</strain>
    </source>
</reference>
<accession>A0A0C4E968</accession>
<feature type="transmembrane region" description="Helical" evidence="2">
    <location>
        <begin position="12"/>
        <end position="31"/>
    </location>
</feature>
<keyword evidence="5" id="KW-1185">Reference proteome</keyword>
<keyword evidence="2" id="KW-1133">Transmembrane helix</keyword>
<feature type="region of interest" description="Disordered" evidence="1">
    <location>
        <begin position="326"/>
        <end position="428"/>
    </location>
</feature>
<evidence type="ECO:0000313" key="4">
    <source>
        <dbReference type="EnsemblFungi" id="MAPG_09147T0"/>
    </source>
</evidence>
<dbReference type="EMBL" id="GL876974">
    <property type="protein sequence ID" value="KLU90183.1"/>
    <property type="molecule type" value="Genomic_DNA"/>
</dbReference>
<feature type="region of interest" description="Disordered" evidence="1">
    <location>
        <begin position="195"/>
        <end position="227"/>
    </location>
</feature>
<feature type="transmembrane region" description="Helical" evidence="2">
    <location>
        <begin position="38"/>
        <end position="56"/>
    </location>
</feature>
<feature type="transmembrane region" description="Helical" evidence="2">
    <location>
        <begin position="165"/>
        <end position="182"/>
    </location>
</feature>
<keyword evidence="2" id="KW-0472">Membrane</keyword>
<dbReference type="EMBL" id="ADBL01002244">
    <property type="status" value="NOT_ANNOTATED_CDS"/>
    <property type="molecule type" value="Genomic_DNA"/>
</dbReference>
<feature type="transmembrane region" description="Helical" evidence="2">
    <location>
        <begin position="285"/>
        <end position="303"/>
    </location>
</feature>
<dbReference type="AlphaFoldDB" id="A0A0C4E968"/>
<dbReference type="Proteomes" id="UP000011715">
    <property type="component" value="Unassembled WGS sequence"/>
</dbReference>
<organism evidence="4 5">
    <name type="scientific">Magnaporthiopsis poae (strain ATCC 64411 / 73-15)</name>
    <name type="common">Kentucky bluegrass fungus</name>
    <name type="synonym">Magnaporthe poae</name>
    <dbReference type="NCBI Taxonomy" id="644358"/>
    <lineage>
        <taxon>Eukaryota</taxon>
        <taxon>Fungi</taxon>
        <taxon>Dikarya</taxon>
        <taxon>Ascomycota</taxon>
        <taxon>Pezizomycotina</taxon>
        <taxon>Sordariomycetes</taxon>
        <taxon>Sordariomycetidae</taxon>
        <taxon>Magnaporthales</taxon>
        <taxon>Magnaporthaceae</taxon>
        <taxon>Magnaporthiopsis</taxon>
    </lineage>
</organism>
<dbReference type="eggNOG" id="ENOG502ST7N">
    <property type="taxonomic scope" value="Eukaryota"/>
</dbReference>
<feature type="transmembrane region" description="Helical" evidence="2">
    <location>
        <begin position="101"/>
        <end position="121"/>
    </location>
</feature>
<gene>
    <name evidence="3" type="ORF">MAPG_09147</name>
</gene>
<protein>
    <submittedName>
        <fullName evidence="3 4">Uncharacterized protein</fullName>
    </submittedName>
</protein>
<feature type="transmembrane region" description="Helical" evidence="2">
    <location>
        <begin position="232"/>
        <end position="251"/>
    </location>
</feature>
<evidence type="ECO:0000256" key="1">
    <source>
        <dbReference type="SAM" id="MobiDB-lite"/>
    </source>
</evidence>
<evidence type="ECO:0000313" key="5">
    <source>
        <dbReference type="Proteomes" id="UP000011715"/>
    </source>
</evidence>
<dbReference type="OrthoDB" id="5287295at2759"/>
<evidence type="ECO:0000313" key="3">
    <source>
        <dbReference type="EMBL" id="KLU90183.1"/>
    </source>
</evidence>
<name>A0A0C4E968_MAGP6</name>
<evidence type="ECO:0000256" key="2">
    <source>
        <dbReference type="SAM" id="Phobius"/>
    </source>
</evidence>
<reference evidence="4" key="4">
    <citation type="journal article" date="2015" name="G3 (Bethesda)">
        <title>Genome sequences of three phytopathogenic species of the Magnaporthaceae family of fungi.</title>
        <authorList>
            <person name="Okagaki L.H."/>
            <person name="Nunes C.C."/>
            <person name="Sailsbery J."/>
            <person name="Clay B."/>
            <person name="Brown D."/>
            <person name="John T."/>
            <person name="Oh Y."/>
            <person name="Young N."/>
            <person name="Fitzgerald M."/>
            <person name="Haas B.J."/>
            <person name="Zeng Q."/>
            <person name="Young S."/>
            <person name="Adiconis X."/>
            <person name="Fan L."/>
            <person name="Levin J.Z."/>
            <person name="Mitchell T.K."/>
            <person name="Okubara P.A."/>
            <person name="Farman M.L."/>
            <person name="Kohn L.M."/>
            <person name="Birren B."/>
            <person name="Ma L.-J."/>
            <person name="Dean R.A."/>
        </authorList>
    </citation>
    <scope>NUCLEOTIDE SEQUENCE</scope>
    <source>
        <strain evidence="4">ATCC 64411 / 73-15</strain>
    </source>
</reference>